<keyword evidence="2" id="KW-0255">Endonuclease</keyword>
<dbReference type="InterPro" id="IPR050535">
    <property type="entry name" value="DNA_Repair-Maintenance_Comp"/>
</dbReference>
<dbReference type="GO" id="GO:0004519">
    <property type="term" value="F:endonuclease activity"/>
    <property type="evidence" value="ECO:0007669"/>
    <property type="project" value="UniProtKB-KW"/>
</dbReference>
<dbReference type="Pfam" id="PF00149">
    <property type="entry name" value="Metallophos"/>
    <property type="match status" value="1"/>
</dbReference>
<keyword evidence="2" id="KW-0378">Hydrolase</keyword>
<dbReference type="InterPro" id="IPR029052">
    <property type="entry name" value="Metallo-depent_PP-like"/>
</dbReference>
<dbReference type="Gene3D" id="3.60.21.10">
    <property type="match status" value="1"/>
</dbReference>
<name>A0A8S5ULJ7_9CAUD</name>
<accession>A0A8S5ULJ7</accession>
<dbReference type="InterPro" id="IPR004843">
    <property type="entry name" value="Calcineurin-like_PHP"/>
</dbReference>
<feature type="domain" description="Calcineurin-like phosphoesterase" evidence="1">
    <location>
        <begin position="15"/>
        <end position="198"/>
    </location>
</feature>
<dbReference type="EMBL" id="BK016109">
    <property type="protein sequence ID" value="DAF95373.1"/>
    <property type="molecule type" value="Genomic_DNA"/>
</dbReference>
<evidence type="ECO:0000313" key="2">
    <source>
        <dbReference type="EMBL" id="DAF95373.1"/>
    </source>
</evidence>
<protein>
    <submittedName>
        <fullName evidence="2">Endonuclease subunit</fullName>
    </submittedName>
</protein>
<sequence>MKNQKPKTIKCSENIALIGDLHLGVSKDNQWAEECIYNSLKYFTDYCKSNGIDTIIQTGDFFDNRKAISHRTMEFNREKIVPLFDGLTVYIPVGNHDLHFKNQILPNSPTELLSNYDNFKVINEPTTFKFNSYSFDLIPWICQENEQQIFDFIKNSDSDFCVGHFELNGFYYYRGLKSHGLETNFLEKYKYVYSGHFHTISSNSNVLYLGTPYTITSGDANDQRGIWIFNTKRYSDVQHHAQFISNPETYHYKLFLSDTSKIDLNDIQQYQNKSVVVMVQDYSDTKELDKILTKFEEVCSSLKYQITYEALASSEEIADNFEDTQKTLDLVKEEIYKLDEPEEQKELLLTLFNQLYTEALHQ</sequence>
<evidence type="ECO:0000259" key="1">
    <source>
        <dbReference type="Pfam" id="PF00149"/>
    </source>
</evidence>
<dbReference type="PANTHER" id="PTHR30337">
    <property type="entry name" value="COMPONENT OF ATP-DEPENDENT DSDNA EXONUCLEASE"/>
    <property type="match status" value="1"/>
</dbReference>
<organism evidence="2">
    <name type="scientific">Myoviridae sp. ctCo31</name>
    <dbReference type="NCBI Taxonomy" id="2825053"/>
    <lineage>
        <taxon>Viruses</taxon>
        <taxon>Duplodnaviria</taxon>
        <taxon>Heunggongvirae</taxon>
        <taxon>Uroviricota</taxon>
        <taxon>Caudoviricetes</taxon>
    </lineage>
</organism>
<reference evidence="2" key="1">
    <citation type="journal article" date="2021" name="Proc. Natl. Acad. Sci. U.S.A.">
        <title>A Catalog of Tens of Thousands of Viruses from Human Metagenomes Reveals Hidden Associations with Chronic Diseases.</title>
        <authorList>
            <person name="Tisza M.J."/>
            <person name="Buck C.B."/>
        </authorList>
    </citation>
    <scope>NUCLEOTIDE SEQUENCE</scope>
    <source>
        <strain evidence="2">CtCo31</strain>
    </source>
</reference>
<dbReference type="GO" id="GO:0016787">
    <property type="term" value="F:hydrolase activity"/>
    <property type="evidence" value="ECO:0007669"/>
    <property type="project" value="InterPro"/>
</dbReference>
<dbReference type="SUPFAM" id="SSF56300">
    <property type="entry name" value="Metallo-dependent phosphatases"/>
    <property type="match status" value="1"/>
</dbReference>
<keyword evidence="2" id="KW-0540">Nuclease</keyword>
<proteinExistence type="predicted"/>